<evidence type="ECO:0000256" key="9">
    <source>
        <dbReference type="ARBA" id="ARBA00023299"/>
    </source>
</evidence>
<dbReference type="SFLD" id="SFLDG01137">
    <property type="entry name" value="C1.6.1:_Phosphoserine_Phosphat"/>
    <property type="match status" value="1"/>
</dbReference>
<evidence type="ECO:0000256" key="6">
    <source>
        <dbReference type="ARBA" id="ARBA00022723"/>
    </source>
</evidence>
<reference evidence="13 14" key="1">
    <citation type="submission" date="2016-04" db="EMBL/GenBank/DDBJ databases">
        <title>Evolutionary innovation and constraint leading to complex multicellularity in the Ascomycota.</title>
        <authorList>
            <person name="Cisse O."/>
            <person name="Nguyen A."/>
            <person name="Hewitt D.A."/>
            <person name="Jedd G."/>
            <person name="Stajich J.E."/>
        </authorList>
    </citation>
    <scope>NUCLEOTIDE SEQUENCE [LARGE SCALE GENOMIC DNA]</scope>
    <source>
        <strain evidence="13 14">DAH-3</strain>
    </source>
</reference>
<keyword evidence="8" id="KW-0460">Magnesium</keyword>
<comment type="caution">
    <text evidence="13">The sequence shown here is derived from an EMBL/GenBank/DDBJ whole genome shotgun (WGS) entry which is preliminary data.</text>
</comment>
<dbReference type="GO" id="GO:0000287">
    <property type="term" value="F:magnesium ion binding"/>
    <property type="evidence" value="ECO:0007669"/>
    <property type="project" value="TreeGrafter"/>
</dbReference>
<evidence type="ECO:0000313" key="14">
    <source>
        <dbReference type="Proteomes" id="UP000186594"/>
    </source>
</evidence>
<evidence type="ECO:0000256" key="1">
    <source>
        <dbReference type="ARBA" id="ARBA00001946"/>
    </source>
</evidence>
<dbReference type="Gene3D" id="3.40.50.1000">
    <property type="entry name" value="HAD superfamily/HAD-like"/>
    <property type="match status" value="1"/>
</dbReference>
<dbReference type="GO" id="GO:0036424">
    <property type="term" value="F:L-phosphoserine phosphatase activity"/>
    <property type="evidence" value="ECO:0007669"/>
    <property type="project" value="InterPro"/>
</dbReference>
<evidence type="ECO:0000256" key="10">
    <source>
        <dbReference type="ARBA" id="ARBA00031693"/>
    </source>
</evidence>
<dbReference type="InterPro" id="IPR023214">
    <property type="entry name" value="HAD_sf"/>
</dbReference>
<keyword evidence="6" id="KW-0479">Metal-binding</keyword>
<dbReference type="PANTHER" id="PTHR43344">
    <property type="entry name" value="PHOSPHOSERINE PHOSPHATASE"/>
    <property type="match status" value="1"/>
</dbReference>
<dbReference type="EC" id="3.1.3.3" evidence="4"/>
<dbReference type="FunFam" id="3.40.50.1000:FF:000143">
    <property type="entry name" value="Phosphoserine phosphatase serb"/>
    <property type="match status" value="1"/>
</dbReference>
<dbReference type="GO" id="GO:0006564">
    <property type="term" value="P:L-serine biosynthetic process"/>
    <property type="evidence" value="ECO:0007669"/>
    <property type="project" value="UniProtKB-KW"/>
</dbReference>
<evidence type="ECO:0000256" key="8">
    <source>
        <dbReference type="ARBA" id="ARBA00022842"/>
    </source>
</evidence>
<dbReference type="SFLD" id="SFLDG01136">
    <property type="entry name" value="C1.6:_Phosphoserine_Phosphatas"/>
    <property type="match status" value="1"/>
</dbReference>
<evidence type="ECO:0000256" key="7">
    <source>
        <dbReference type="ARBA" id="ARBA00022801"/>
    </source>
</evidence>
<feature type="active site" description="Proton donor" evidence="11">
    <location>
        <position position="378"/>
    </location>
</feature>
<dbReference type="EMBL" id="LXFE01002965">
    <property type="protein sequence ID" value="OLL22671.1"/>
    <property type="molecule type" value="Genomic_DNA"/>
</dbReference>
<feature type="active site" description="Nucleophile" evidence="11">
    <location>
        <position position="376"/>
    </location>
</feature>
<sequence length="590" mass="66041">MKSLNISNPVPDNASFPNIIRQRLQALQRYSGEFFEILEEEVQRLEEAYKNALWAIKVKVDMASDIDPAVLDNILALEEINSLNITGIKHDCLSGLSLANIFLARAYQFTFMNPDALAELKEIFVSRLSASVPLFTSHQKMQTSQKTNGDKDIGKPNAKSDQIQASKGTFPRVSNLPIHTTSSAQRRRILISIQSDEDSHSALFHCISEYNVEIEDFTFSRFLHHVTFSVLALIESSDSRLFRDLIDAARQRGATITFDYLNPIPPIKDRETVDHLSLTNPELLMNATLLNTLGLRSKMLYDWTCLLQKYKITVLRMTRLSKSNLGCIDYQISVSSSIDLQSVRSEIYQLSRMHSTDIALQSHDVFRQHKRLVVFDMDSTLIQQEVIDEIAKFAGIKDQVATITHMAMNGEIDFTESLYCRVALLKGLPITVFEAVKNILVFTEGARELCRALKKAGIRLAVLSGGFVPLAEYVKRELNLDYAFANQLGVTADGLFLTGEVVGPIVHGERKAELLQVIAQAENISLNQVVAVGDGANDLWMLGKAGLGIAFNAKPKVQEVAPTCVNEKSLQIILYLLGYTDVEQRRLLED</sequence>
<comment type="similarity">
    <text evidence="3">Belongs to the HAD-like hydrolase superfamily. SerB family.</text>
</comment>
<evidence type="ECO:0000256" key="5">
    <source>
        <dbReference type="ARBA" id="ARBA00022605"/>
    </source>
</evidence>
<keyword evidence="9" id="KW-0718">Serine biosynthesis</keyword>
<feature type="region of interest" description="Disordered" evidence="12">
    <location>
        <begin position="139"/>
        <end position="161"/>
    </location>
</feature>
<evidence type="ECO:0000313" key="13">
    <source>
        <dbReference type="EMBL" id="OLL22671.1"/>
    </source>
</evidence>
<dbReference type="InterPro" id="IPR036412">
    <property type="entry name" value="HAD-like_sf"/>
</dbReference>
<dbReference type="AlphaFoldDB" id="A0A1U7LJH1"/>
<evidence type="ECO:0000256" key="12">
    <source>
        <dbReference type="SAM" id="MobiDB-lite"/>
    </source>
</evidence>
<comment type="cofactor">
    <cofactor evidence="1">
        <name>Mg(2+)</name>
        <dbReference type="ChEBI" id="CHEBI:18420"/>
    </cofactor>
</comment>
<gene>
    <name evidence="13" type="ORF">NEOLI_002476</name>
</gene>
<evidence type="ECO:0000256" key="2">
    <source>
        <dbReference type="ARBA" id="ARBA00005135"/>
    </source>
</evidence>
<comment type="pathway">
    <text evidence="2">Amino-acid biosynthesis; L-serine biosynthesis; L-serine from 3-phospho-D-glycerate: step 3/3.</text>
</comment>
<dbReference type="InterPro" id="IPR050582">
    <property type="entry name" value="HAD-like_SerB"/>
</dbReference>
<dbReference type="STRING" id="1198029.A0A1U7LJH1"/>
<dbReference type="GO" id="GO:0005737">
    <property type="term" value="C:cytoplasm"/>
    <property type="evidence" value="ECO:0007669"/>
    <property type="project" value="TreeGrafter"/>
</dbReference>
<dbReference type="SFLD" id="SFLDF00029">
    <property type="entry name" value="phosphoserine_phosphatase"/>
    <property type="match status" value="1"/>
</dbReference>
<dbReference type="Proteomes" id="UP000186594">
    <property type="component" value="Unassembled WGS sequence"/>
</dbReference>
<dbReference type="NCBIfam" id="TIGR00338">
    <property type="entry name" value="serB"/>
    <property type="match status" value="1"/>
</dbReference>
<dbReference type="SUPFAM" id="SSF56784">
    <property type="entry name" value="HAD-like"/>
    <property type="match status" value="1"/>
</dbReference>
<dbReference type="PANTHER" id="PTHR43344:SF2">
    <property type="entry name" value="PHOSPHOSERINE PHOSPHATASE"/>
    <property type="match status" value="1"/>
</dbReference>
<keyword evidence="7" id="KW-0378">Hydrolase</keyword>
<dbReference type="Pfam" id="PF00702">
    <property type="entry name" value="Hydrolase"/>
    <property type="match status" value="1"/>
</dbReference>
<evidence type="ECO:0000256" key="11">
    <source>
        <dbReference type="PIRSR" id="PIRSR604469-1"/>
    </source>
</evidence>
<evidence type="ECO:0000256" key="3">
    <source>
        <dbReference type="ARBA" id="ARBA00009184"/>
    </source>
</evidence>
<dbReference type="SFLD" id="SFLDS00003">
    <property type="entry name" value="Haloacid_Dehalogenase"/>
    <property type="match status" value="1"/>
</dbReference>
<dbReference type="CDD" id="cd07500">
    <property type="entry name" value="HAD_PSP"/>
    <property type="match status" value="1"/>
</dbReference>
<dbReference type="NCBIfam" id="TIGR01488">
    <property type="entry name" value="HAD-SF-IB"/>
    <property type="match status" value="1"/>
</dbReference>
<keyword evidence="5" id="KW-0028">Amino-acid biosynthesis</keyword>
<protein>
    <recommendedName>
        <fullName evidence="4">phosphoserine phosphatase</fullName>
        <ecNumber evidence="4">3.1.3.3</ecNumber>
    </recommendedName>
    <alternativeName>
        <fullName evidence="10">O-phosphoserine phosphohydrolase</fullName>
    </alternativeName>
</protein>
<proteinExistence type="inferred from homology"/>
<accession>A0A1U7LJH1</accession>
<organism evidence="13 14">
    <name type="scientific">Neolecta irregularis (strain DAH-3)</name>
    <dbReference type="NCBI Taxonomy" id="1198029"/>
    <lineage>
        <taxon>Eukaryota</taxon>
        <taxon>Fungi</taxon>
        <taxon>Dikarya</taxon>
        <taxon>Ascomycota</taxon>
        <taxon>Taphrinomycotina</taxon>
        <taxon>Neolectales</taxon>
        <taxon>Neolectaceae</taxon>
        <taxon>Neolecta</taxon>
    </lineage>
</organism>
<dbReference type="UniPathway" id="UPA00135">
    <property type="reaction ID" value="UER00198"/>
</dbReference>
<dbReference type="OrthoDB" id="27226at2759"/>
<name>A0A1U7LJH1_NEOID</name>
<keyword evidence="14" id="KW-1185">Reference proteome</keyword>
<evidence type="ECO:0000256" key="4">
    <source>
        <dbReference type="ARBA" id="ARBA00012640"/>
    </source>
</evidence>
<dbReference type="InterPro" id="IPR004469">
    <property type="entry name" value="PSP"/>
</dbReference>